<dbReference type="EMBL" id="JAJAGQ010000015">
    <property type="protein sequence ID" value="KAJ8541024.1"/>
    <property type="molecule type" value="Genomic_DNA"/>
</dbReference>
<sequence length="453" mass="51652">MVLRNRQLWQQTRMFFYYRLYSSKPKVDLRKLRPMILKRIENRAKDYPVQSMVPVAEDVLKARTILYHGVSALIQRFPTWACKYCPEVYIGENGHLIRTCYGYRRRAKNQAHEWIRGRLKDILVPVEAFHLRTMFQNVINHQERFDYDRIPAVVELCLQAGAVPSEEIVCGSSLPSSVPFQADSLSDDDLMLLGRETLKAWEALRSGVQRLLFVYPAKVCEHCSEVHIGPSGHKARLCGVFKFESWRGSHFWKKAEVDHLVPPKIVWYRRPQDPPLLMDDGRNYYGHAPAVVDLCTKVGVIAPSKYFCMMKLEVADNATVLNLKIAIQVQENVPGDRLILLLNRDVDHLLLNDDHKPLSEYGIQDGSRLHAFFEPLDEAENDGDDKDAGDESENEEEKDGNNNDDDSDGGDASENEEENDGNNNDDDSNSSSPKSPPSEDISVESPEYVDVSD</sequence>
<feature type="domain" description="APO" evidence="3">
    <location>
        <begin position="81"/>
        <end position="166"/>
    </location>
</feature>
<feature type="compositionally biased region" description="Acidic residues" evidence="1">
    <location>
        <begin position="375"/>
        <end position="428"/>
    </location>
</feature>
<dbReference type="AlphaFoldDB" id="A0A9Q1R3L7"/>
<evidence type="ECO:0000256" key="1">
    <source>
        <dbReference type="SAM" id="MobiDB-lite"/>
    </source>
</evidence>
<evidence type="ECO:0000313" key="5">
    <source>
        <dbReference type="Proteomes" id="UP001152561"/>
    </source>
</evidence>
<dbReference type="Pfam" id="PF00240">
    <property type="entry name" value="ubiquitin"/>
    <property type="match status" value="1"/>
</dbReference>
<gene>
    <name evidence="4" type="ORF">K7X08_001840</name>
</gene>
<dbReference type="Gene3D" id="3.10.20.90">
    <property type="entry name" value="Phosphatidylinositol 3-kinase Catalytic Subunit, Chain A, domain 1"/>
    <property type="match status" value="1"/>
</dbReference>
<dbReference type="CDD" id="cd17039">
    <property type="entry name" value="Ubl_ubiquitin_like"/>
    <property type="match status" value="1"/>
</dbReference>
<dbReference type="PROSITE" id="PS50053">
    <property type="entry name" value="UBIQUITIN_2"/>
    <property type="match status" value="1"/>
</dbReference>
<name>A0A9Q1R3L7_9SOLA</name>
<comment type="caution">
    <text evidence="4">The sequence shown here is derived from an EMBL/GenBank/DDBJ whole genome shotgun (WGS) entry which is preliminary data.</text>
</comment>
<dbReference type="InterPro" id="IPR029071">
    <property type="entry name" value="Ubiquitin-like_domsf"/>
</dbReference>
<organism evidence="4 5">
    <name type="scientific">Anisodus acutangulus</name>
    <dbReference type="NCBI Taxonomy" id="402998"/>
    <lineage>
        <taxon>Eukaryota</taxon>
        <taxon>Viridiplantae</taxon>
        <taxon>Streptophyta</taxon>
        <taxon>Embryophyta</taxon>
        <taxon>Tracheophyta</taxon>
        <taxon>Spermatophyta</taxon>
        <taxon>Magnoliopsida</taxon>
        <taxon>eudicotyledons</taxon>
        <taxon>Gunneridae</taxon>
        <taxon>Pentapetalae</taxon>
        <taxon>asterids</taxon>
        <taxon>lamiids</taxon>
        <taxon>Solanales</taxon>
        <taxon>Solanaceae</taxon>
        <taxon>Solanoideae</taxon>
        <taxon>Hyoscyameae</taxon>
        <taxon>Anisodus</taxon>
    </lineage>
</organism>
<evidence type="ECO:0000313" key="4">
    <source>
        <dbReference type="EMBL" id="KAJ8541024.1"/>
    </source>
</evidence>
<dbReference type="Proteomes" id="UP001152561">
    <property type="component" value="Unassembled WGS sequence"/>
</dbReference>
<keyword evidence="5" id="KW-1185">Reference proteome</keyword>
<dbReference type="PROSITE" id="PS51499">
    <property type="entry name" value="APO"/>
    <property type="match status" value="2"/>
</dbReference>
<dbReference type="OrthoDB" id="1898723at2759"/>
<reference evidence="5" key="1">
    <citation type="journal article" date="2023" name="Proc. Natl. Acad. Sci. U.S.A.">
        <title>Genomic and structural basis for evolution of tropane alkaloid biosynthesis.</title>
        <authorList>
            <person name="Wanga Y.-J."/>
            <person name="Taina T."/>
            <person name="Yua J.-Y."/>
            <person name="Lia J."/>
            <person name="Xua B."/>
            <person name="Chenc J."/>
            <person name="D'Auriad J.C."/>
            <person name="Huanga J.-P."/>
            <person name="Huanga S.-X."/>
        </authorList>
    </citation>
    <scope>NUCLEOTIDE SEQUENCE [LARGE SCALE GENOMIC DNA]</scope>
    <source>
        <strain evidence="5">cv. KIB-2019</strain>
    </source>
</reference>
<dbReference type="GO" id="GO:0003723">
    <property type="term" value="F:RNA binding"/>
    <property type="evidence" value="ECO:0007669"/>
    <property type="project" value="InterPro"/>
</dbReference>
<feature type="domain" description="APO" evidence="3">
    <location>
        <begin position="219"/>
        <end position="304"/>
    </location>
</feature>
<feature type="domain" description="Ubiquitin-like" evidence="2">
    <location>
        <begin position="310"/>
        <end position="370"/>
    </location>
</feature>
<protein>
    <recommendedName>
        <fullName evidence="6">Ubiquitin-like domain-containing protein</fullName>
    </recommendedName>
</protein>
<dbReference type="InterPro" id="IPR000626">
    <property type="entry name" value="Ubiquitin-like_dom"/>
</dbReference>
<proteinExistence type="predicted"/>
<dbReference type="InterPro" id="IPR023342">
    <property type="entry name" value="APO_dom"/>
</dbReference>
<accession>A0A9Q1R3L7</accession>
<feature type="region of interest" description="Disordered" evidence="1">
    <location>
        <begin position="375"/>
        <end position="453"/>
    </location>
</feature>
<dbReference type="SUPFAM" id="SSF54236">
    <property type="entry name" value="Ubiquitin-like"/>
    <property type="match status" value="1"/>
</dbReference>
<evidence type="ECO:0000259" key="3">
    <source>
        <dbReference type="PROSITE" id="PS51499"/>
    </source>
</evidence>
<evidence type="ECO:0000259" key="2">
    <source>
        <dbReference type="PROSITE" id="PS50053"/>
    </source>
</evidence>
<dbReference type="Pfam" id="PF05634">
    <property type="entry name" value="APO_RNA-bind"/>
    <property type="match status" value="2"/>
</dbReference>
<evidence type="ECO:0008006" key="6">
    <source>
        <dbReference type="Google" id="ProtNLM"/>
    </source>
</evidence>